<reference evidence="6" key="2">
    <citation type="submission" date="2025-08" db="UniProtKB">
        <authorList>
            <consortium name="RefSeq"/>
        </authorList>
    </citation>
    <scope>IDENTIFICATION</scope>
    <source>
        <tissue evidence="6">Blood</tissue>
    </source>
</reference>
<reference evidence="5" key="1">
    <citation type="journal article" date="2016" name="Nat. Commun.">
        <title>The channel catfish genome sequence provides insights into the evolution of scale formation in teleosts.</title>
        <authorList>
            <person name="Liu Z."/>
            <person name="Liu S."/>
            <person name="Yao J."/>
            <person name="Bao L."/>
            <person name="Zhang J."/>
            <person name="Li Y."/>
            <person name="Jiang C."/>
            <person name="Sun L."/>
            <person name="Wang R."/>
            <person name="Zhang Y."/>
            <person name="Zhou T."/>
            <person name="Zeng Q."/>
            <person name="Fu Q."/>
            <person name="Gao S."/>
            <person name="Li N."/>
            <person name="Koren S."/>
            <person name="Jiang Y."/>
            <person name="Zimin A."/>
            <person name="Xu P."/>
            <person name="Phillippy A.M."/>
            <person name="Geng X."/>
            <person name="Song L."/>
            <person name="Sun F."/>
            <person name="Li C."/>
            <person name="Wang X."/>
            <person name="Chen A."/>
            <person name="Jin Y."/>
            <person name="Yuan Z."/>
            <person name="Yang Y."/>
            <person name="Tan S."/>
            <person name="Peatman E."/>
            <person name="Lu J."/>
            <person name="Qin Z."/>
            <person name="Dunham R."/>
            <person name="Li Z."/>
            <person name="Sonstegard T."/>
            <person name="Feng J."/>
            <person name="Danzmann R.G."/>
            <person name="Schroeder S."/>
            <person name="Scheffler B."/>
            <person name="Duke M.V."/>
            <person name="Ballard L."/>
            <person name="Kucuktas H."/>
            <person name="Kaltenboeck L."/>
            <person name="Liu H."/>
            <person name="Armbruster J."/>
            <person name="Xie Y."/>
            <person name="Kirby M.L."/>
            <person name="Tian Y."/>
            <person name="Flanagan M.E."/>
            <person name="Mu W."/>
            <person name="Waldbieser G.C."/>
        </authorList>
    </citation>
    <scope>NUCLEOTIDE SEQUENCE [LARGE SCALE GENOMIC DNA]</scope>
    <source>
        <strain evidence="5">SDA103</strain>
    </source>
</reference>
<dbReference type="OrthoDB" id="8899035at2759"/>
<dbReference type="GO" id="GO:0046599">
    <property type="term" value="P:regulation of centriole replication"/>
    <property type="evidence" value="ECO:0007669"/>
    <property type="project" value="TreeGrafter"/>
</dbReference>
<comment type="subcellular location">
    <subcellularLocation>
        <location evidence="1">Cytoplasm</location>
        <location evidence="1">Cytoskeleton</location>
        <location evidence="1">Microtubule organizing center</location>
        <location evidence="1">Centrosome</location>
    </subcellularLocation>
</comment>
<dbReference type="PANTHER" id="PTHR21553:SF24">
    <property type="entry name" value="(E2-INDEPENDENT) E3 UBIQUITIN-CONJUGATING ENZYME FATS"/>
    <property type="match status" value="1"/>
</dbReference>
<evidence type="ECO:0000313" key="5">
    <source>
        <dbReference type="Proteomes" id="UP000221080"/>
    </source>
</evidence>
<dbReference type="Proteomes" id="UP000221080">
    <property type="component" value="Chromosome 9"/>
</dbReference>
<dbReference type="RefSeq" id="XP_017331120.1">
    <property type="nucleotide sequence ID" value="XM_017475631.3"/>
</dbReference>
<evidence type="ECO:0000256" key="1">
    <source>
        <dbReference type="ARBA" id="ARBA00004300"/>
    </source>
</evidence>
<gene>
    <name evidence="6" type="primary">LOC108269669</name>
</gene>
<evidence type="ECO:0000256" key="3">
    <source>
        <dbReference type="ARBA" id="ARBA00023212"/>
    </source>
</evidence>
<name>A0A2D0RME5_ICTPU</name>
<evidence type="ECO:0000256" key="2">
    <source>
        <dbReference type="ARBA" id="ARBA00022490"/>
    </source>
</evidence>
<evidence type="ECO:0000313" key="6">
    <source>
        <dbReference type="RefSeq" id="XP_017331120.1"/>
    </source>
</evidence>
<sequence length="157" mass="18668">MVPRPQECVVSSHLLNNCTYGSKITDQLQLLSLKEALQFFRPDFILRSQRRVHRLEQRARERRGLQPGDSTVLLQTTNRRQNCTKPHPLSDNLFKPKDRVISGKEMHLRSRRIYNKLPEVTKKKEEERRRLVLQTNRLRAEAFKKKLLDQLLQRNSD</sequence>
<keyword evidence="2" id="KW-0963">Cytoplasm</keyword>
<dbReference type="GO" id="GO:0005813">
    <property type="term" value="C:centrosome"/>
    <property type="evidence" value="ECO:0007669"/>
    <property type="project" value="UniProtKB-SubCell"/>
</dbReference>
<accession>A0A2D0RME5</accession>
<organism evidence="5 6">
    <name type="scientific">Ictalurus punctatus</name>
    <name type="common">Channel catfish</name>
    <name type="synonym">Silurus punctatus</name>
    <dbReference type="NCBI Taxonomy" id="7998"/>
    <lineage>
        <taxon>Eukaryota</taxon>
        <taxon>Metazoa</taxon>
        <taxon>Chordata</taxon>
        <taxon>Craniata</taxon>
        <taxon>Vertebrata</taxon>
        <taxon>Euteleostomi</taxon>
        <taxon>Actinopterygii</taxon>
        <taxon>Neopterygii</taxon>
        <taxon>Teleostei</taxon>
        <taxon>Ostariophysi</taxon>
        <taxon>Siluriformes</taxon>
        <taxon>Ictaluridae</taxon>
        <taxon>Ictalurus</taxon>
    </lineage>
</organism>
<feature type="domain" description="ALMS motif" evidence="4">
    <location>
        <begin position="29"/>
        <end position="155"/>
    </location>
</feature>
<evidence type="ECO:0000259" key="4">
    <source>
        <dbReference type="Pfam" id="PF15309"/>
    </source>
</evidence>
<dbReference type="GO" id="GO:0005829">
    <property type="term" value="C:cytosol"/>
    <property type="evidence" value="ECO:0007669"/>
    <property type="project" value="TreeGrafter"/>
</dbReference>
<dbReference type="KEGG" id="ipu:108269669"/>
<dbReference type="GO" id="GO:0008017">
    <property type="term" value="F:microtubule binding"/>
    <property type="evidence" value="ECO:0007669"/>
    <property type="project" value="TreeGrafter"/>
</dbReference>
<dbReference type="InterPro" id="IPR029299">
    <property type="entry name" value="ALMS_motif"/>
</dbReference>
<dbReference type="GO" id="GO:0005814">
    <property type="term" value="C:centriole"/>
    <property type="evidence" value="ECO:0007669"/>
    <property type="project" value="TreeGrafter"/>
</dbReference>
<dbReference type="PANTHER" id="PTHR21553">
    <property type="entry name" value="ALMS1-RELATED"/>
    <property type="match status" value="1"/>
</dbReference>
<dbReference type="Pfam" id="PF15309">
    <property type="entry name" value="ALMS_motif"/>
    <property type="match status" value="1"/>
</dbReference>
<keyword evidence="5" id="KW-1185">Reference proteome</keyword>
<dbReference type="AlphaFoldDB" id="A0A2D0RME5"/>
<keyword evidence="3" id="KW-0206">Cytoskeleton</keyword>
<dbReference type="GeneID" id="108269669"/>
<proteinExistence type="predicted"/>
<protein>
    <submittedName>
        <fullName evidence="6">(E2-independent) E3 ubiquitin-conjugating enzyme FATS</fullName>
    </submittedName>
</protein>